<evidence type="ECO:0000313" key="2">
    <source>
        <dbReference type="Proteomes" id="UP001143910"/>
    </source>
</evidence>
<comment type="caution">
    <text evidence="1">The sequence shown here is derived from an EMBL/GenBank/DDBJ whole genome shotgun (WGS) entry which is preliminary data.</text>
</comment>
<reference evidence="1" key="1">
    <citation type="submission" date="2022-08" db="EMBL/GenBank/DDBJ databases">
        <title>Genome Sequence of Lecanicillium fungicola.</title>
        <authorList>
            <person name="Buettner E."/>
        </authorList>
    </citation>
    <scope>NUCLEOTIDE SEQUENCE</scope>
    <source>
        <strain evidence="1">Babe33</strain>
    </source>
</reference>
<keyword evidence="2" id="KW-1185">Reference proteome</keyword>
<gene>
    <name evidence="1" type="ORF">NQ176_g7445</name>
</gene>
<dbReference type="Proteomes" id="UP001143910">
    <property type="component" value="Unassembled WGS sequence"/>
</dbReference>
<organism evidence="1 2">
    <name type="scientific">Zarea fungicola</name>
    <dbReference type="NCBI Taxonomy" id="93591"/>
    <lineage>
        <taxon>Eukaryota</taxon>
        <taxon>Fungi</taxon>
        <taxon>Dikarya</taxon>
        <taxon>Ascomycota</taxon>
        <taxon>Pezizomycotina</taxon>
        <taxon>Sordariomycetes</taxon>
        <taxon>Hypocreomycetidae</taxon>
        <taxon>Hypocreales</taxon>
        <taxon>Cordycipitaceae</taxon>
        <taxon>Zarea</taxon>
    </lineage>
</organism>
<protein>
    <submittedName>
        <fullName evidence="1">Uncharacterized protein</fullName>
    </submittedName>
</protein>
<evidence type="ECO:0000313" key="1">
    <source>
        <dbReference type="EMBL" id="KAJ2971932.1"/>
    </source>
</evidence>
<sequence>MKVASLGQSLLKRKPMIPPAQDVETWAPEATSDHIHMGAGPSSAAHSMPGAFDANAISDITDIVVDPEAYLVQLQNAWLRKHHDALRQPQPESPSNTGDKLADNVDWRLYSSPPALADASKVFSEPLTEIIPQSIVNVQLRAQQELQREKEDAATRKAEEEAEALEAAKNKEPYLPIKMGHDAQTDGEDADSTPIEIKPDCDTLSLLSRRSFIQEQVDQRRKFGFRKLFHRGGYEKGESASAGAAREAMRLELENRLSKANVESTAPDTQETLARLRRNKTIRVPETQELVECVSCLDDFAKKDVVKIICHSYCSDCFVRLITAACANEQQWPPKCCLNQIPFRTILNHIPEDLKTTFQERQSEWEVPIGERVYCHVPECSVMISPKNINLAKRVAKCPQKHTTCTICRRPAHGKNECPEDQEMNLTNMLAEDEGWKRCSQCRALVEHREACQHMTCRCGYQFCYVCCRRWHTCSCTMAHLNELKEAAAVRRNERRQREAQEADELRDILAQIEELERQEAAIQEQHRQAMLNERARGEILRRQTVEVKFQQLARILDALHETQESILEWQQEADAKDLATDAKNKEDELKQKQEEELSQIKEKIASRMSDMEARLDSDFELRAARERKIESDYEEQLKEYWADKEGSAEEIESAMLSLRQRMDKGYQLWQEWKAVELETYRTKLQDEQTIREELMYSAKHRLLGRFEDMEMEMSRRLAAEKRWAQEVFAERKVLLAAAEAAEMVGDADSMFGIDLDAPRPATPNAVGTAL</sequence>
<dbReference type="EMBL" id="JANJQO010001243">
    <property type="protein sequence ID" value="KAJ2971932.1"/>
    <property type="molecule type" value="Genomic_DNA"/>
</dbReference>
<name>A0ACC1MY46_9HYPO</name>
<proteinExistence type="predicted"/>
<accession>A0ACC1MY46</accession>